<feature type="region of interest" description="Disordered" evidence="1">
    <location>
        <begin position="321"/>
        <end position="340"/>
    </location>
</feature>
<feature type="region of interest" description="Disordered" evidence="1">
    <location>
        <begin position="1"/>
        <end position="171"/>
    </location>
</feature>
<feature type="compositionally biased region" description="Acidic residues" evidence="1">
    <location>
        <begin position="47"/>
        <end position="56"/>
    </location>
</feature>
<accession>A0A369JBK5</accession>
<evidence type="ECO:0000313" key="3">
    <source>
        <dbReference type="Proteomes" id="UP000076154"/>
    </source>
</evidence>
<name>A0A369JBK5_HYPMA</name>
<evidence type="ECO:0000313" key="2">
    <source>
        <dbReference type="EMBL" id="RDB18712.1"/>
    </source>
</evidence>
<reference evidence="2" key="1">
    <citation type="submission" date="2018-04" db="EMBL/GenBank/DDBJ databases">
        <title>Whole genome sequencing of Hypsizygus marmoreus.</title>
        <authorList>
            <person name="Choi I.-G."/>
            <person name="Min B."/>
            <person name="Kim J.-G."/>
            <person name="Kim S."/>
            <person name="Oh Y.-L."/>
            <person name="Kong W.-S."/>
            <person name="Park H."/>
            <person name="Jeong J."/>
            <person name="Song E.-S."/>
        </authorList>
    </citation>
    <scope>NUCLEOTIDE SEQUENCE [LARGE SCALE GENOMIC DNA]</scope>
    <source>
        <strain evidence="2">51987-8</strain>
    </source>
</reference>
<keyword evidence="3" id="KW-1185">Reference proteome</keyword>
<gene>
    <name evidence="2" type="ORF">Hypma_014665</name>
</gene>
<feature type="compositionally biased region" description="Polar residues" evidence="1">
    <location>
        <begin position="78"/>
        <end position="87"/>
    </location>
</feature>
<dbReference type="AlphaFoldDB" id="A0A369JBK5"/>
<dbReference type="EMBL" id="LUEZ02000090">
    <property type="protein sequence ID" value="RDB18712.1"/>
    <property type="molecule type" value="Genomic_DNA"/>
</dbReference>
<feature type="region of interest" description="Disordered" evidence="1">
    <location>
        <begin position="276"/>
        <end position="309"/>
    </location>
</feature>
<feature type="compositionally biased region" description="Pro residues" evidence="1">
    <location>
        <begin position="62"/>
        <end position="72"/>
    </location>
</feature>
<evidence type="ECO:0000256" key="1">
    <source>
        <dbReference type="SAM" id="MobiDB-lite"/>
    </source>
</evidence>
<dbReference type="InParanoid" id="A0A369JBK5"/>
<sequence>MVGRELPPELPLPTSGRPSYLDPGDWDITRMDLKDLVDRSPYHSDSSEEEDSDSEDAQDRPQTPPARTPHPPGRFTAVQPQQSSTSRAKPRRAHVEDYNSEEDDHILGARDGPLTRLPPQGSGPSQWSYEYTHPQGPPTVASGVQSPHIDVQQHPPPQTSAPGLVSLSSQPPAPGFQPISLQSGIYAHVQQPLPQTPVPQTLSPGGPSLNTATVQQAPLQISTPFNYQGLPTPPQPMFQQASQGGPSDQQHEPSMSQAYITPHLPQALAHGVPLQNQGLFTAPPLPGPPLPYRPEQPPLQTPIPRTPVQASTSFLPYQGALHQQPIPPQTAQGGASNQQHEPLLSQQADMGMGSSAPGHPPISQVGTYTPVHVQQAPPPTSLPGTPAPGVGVSGVSPLSQQYVSLYLGGDLPNLLSIKGRTARTTQYTLPKEPWNLTLNLTLVSVFS</sequence>
<protein>
    <submittedName>
        <fullName evidence="2">Uncharacterized protein</fullName>
    </submittedName>
</protein>
<comment type="caution">
    <text evidence="2">The sequence shown here is derived from an EMBL/GenBank/DDBJ whole genome shotgun (WGS) entry which is preliminary data.</text>
</comment>
<proteinExistence type="predicted"/>
<dbReference type="Proteomes" id="UP000076154">
    <property type="component" value="Unassembled WGS sequence"/>
</dbReference>
<feature type="compositionally biased region" description="Basic and acidic residues" evidence="1">
    <location>
        <begin position="27"/>
        <end position="46"/>
    </location>
</feature>
<feature type="region of interest" description="Disordered" evidence="1">
    <location>
        <begin position="231"/>
        <end position="254"/>
    </location>
</feature>
<organism evidence="2 3">
    <name type="scientific">Hypsizygus marmoreus</name>
    <name type="common">White beech mushroom</name>
    <name type="synonym">Agaricus marmoreus</name>
    <dbReference type="NCBI Taxonomy" id="39966"/>
    <lineage>
        <taxon>Eukaryota</taxon>
        <taxon>Fungi</taxon>
        <taxon>Dikarya</taxon>
        <taxon>Basidiomycota</taxon>
        <taxon>Agaricomycotina</taxon>
        <taxon>Agaricomycetes</taxon>
        <taxon>Agaricomycetidae</taxon>
        <taxon>Agaricales</taxon>
        <taxon>Tricholomatineae</taxon>
        <taxon>Lyophyllaceae</taxon>
        <taxon>Hypsizygus</taxon>
    </lineage>
</organism>
<feature type="compositionally biased region" description="Polar residues" evidence="1">
    <location>
        <begin position="329"/>
        <end position="340"/>
    </location>
</feature>
<feature type="compositionally biased region" description="Pro residues" evidence="1">
    <location>
        <begin position="283"/>
        <end position="305"/>
    </location>
</feature>
<feature type="compositionally biased region" description="Polar residues" evidence="1">
    <location>
        <begin position="237"/>
        <end position="254"/>
    </location>
</feature>